<evidence type="ECO:0000259" key="1">
    <source>
        <dbReference type="Pfam" id="PF11716"/>
    </source>
</evidence>
<gene>
    <name evidence="2" type="ORF">HNR19_003171</name>
</gene>
<keyword evidence="3" id="KW-1185">Reference proteome</keyword>
<evidence type="ECO:0000313" key="3">
    <source>
        <dbReference type="Proteomes" id="UP000530424"/>
    </source>
</evidence>
<dbReference type="AlphaFoldDB" id="A0A853C8C7"/>
<dbReference type="InterPro" id="IPR034660">
    <property type="entry name" value="DinB/YfiT-like"/>
</dbReference>
<evidence type="ECO:0000313" key="2">
    <source>
        <dbReference type="EMBL" id="NYJ02473.1"/>
    </source>
</evidence>
<dbReference type="SUPFAM" id="SSF109854">
    <property type="entry name" value="DinB/YfiT-like putative metalloenzymes"/>
    <property type="match status" value="1"/>
</dbReference>
<reference evidence="2 3" key="1">
    <citation type="submission" date="2020-07" db="EMBL/GenBank/DDBJ databases">
        <title>Sequencing the genomes of 1000 actinobacteria strains.</title>
        <authorList>
            <person name="Klenk H.-P."/>
        </authorList>
    </citation>
    <scope>NUCLEOTIDE SEQUENCE [LARGE SCALE GENOMIC DNA]</scope>
    <source>
        <strain evidence="2 3">DSM 103833</strain>
    </source>
</reference>
<dbReference type="GO" id="GO:0046872">
    <property type="term" value="F:metal ion binding"/>
    <property type="evidence" value="ECO:0007669"/>
    <property type="project" value="InterPro"/>
</dbReference>
<dbReference type="EMBL" id="JACCFP010000001">
    <property type="protein sequence ID" value="NYJ02473.1"/>
    <property type="molecule type" value="Genomic_DNA"/>
</dbReference>
<dbReference type="Gene3D" id="1.20.120.450">
    <property type="entry name" value="dinb family like domain"/>
    <property type="match status" value="1"/>
</dbReference>
<dbReference type="InterPro" id="IPR024344">
    <property type="entry name" value="MDMPI_metal-binding"/>
</dbReference>
<name>A0A853C8C7_9ACTN</name>
<feature type="domain" description="Mycothiol-dependent maleylpyruvate isomerase metal-binding" evidence="1">
    <location>
        <begin position="8"/>
        <end position="146"/>
    </location>
</feature>
<comment type="caution">
    <text evidence="2">The sequence shown here is derived from an EMBL/GenBank/DDBJ whole genome shotgun (WGS) entry which is preliminary data.</text>
</comment>
<sequence length="208" mass="22651">MTHTEPVLREQWRALRSWLADERVLDLADQPSGLGAWTVRDLVVHLGYGLHMVAEVIPAPDRDPISLASYVAGYHPAQHQIADDTTGLARSLRGRELAGIDELAAEAWRSLDDGFPAVVLGRRGPLRGDDFLLTRLLELVTHGDDLHRVVGSERPSPLVSDAVGRVADALSDAYEQSAGRSPRWSGLDLVRVATGRASTDDLTKPLLS</sequence>
<dbReference type="Proteomes" id="UP000530424">
    <property type="component" value="Unassembled WGS sequence"/>
</dbReference>
<dbReference type="RefSeq" id="WP_179668837.1">
    <property type="nucleotide sequence ID" value="NZ_JACCFP010000001.1"/>
</dbReference>
<accession>A0A853C8C7</accession>
<protein>
    <submittedName>
        <fullName evidence="2">Uncharacterized protein (TIGR03083 family)</fullName>
    </submittedName>
</protein>
<organism evidence="2 3">
    <name type="scientific">Nocardioides thalensis</name>
    <dbReference type="NCBI Taxonomy" id="1914755"/>
    <lineage>
        <taxon>Bacteria</taxon>
        <taxon>Bacillati</taxon>
        <taxon>Actinomycetota</taxon>
        <taxon>Actinomycetes</taxon>
        <taxon>Propionibacteriales</taxon>
        <taxon>Nocardioidaceae</taxon>
        <taxon>Nocardioides</taxon>
    </lineage>
</organism>
<proteinExistence type="predicted"/>
<dbReference type="Pfam" id="PF11716">
    <property type="entry name" value="MDMPI_N"/>
    <property type="match status" value="1"/>
</dbReference>